<evidence type="ECO:0000313" key="1">
    <source>
        <dbReference type="EMBL" id="AKJ94769.1"/>
    </source>
</evidence>
<protein>
    <recommendedName>
        <fullName evidence="3">Glucose-inhibited division protein B</fullName>
    </recommendedName>
</protein>
<organism evidence="1 2">
    <name type="scientific">Thioalkalivibrio versutus</name>
    <dbReference type="NCBI Taxonomy" id="106634"/>
    <lineage>
        <taxon>Bacteria</taxon>
        <taxon>Pseudomonadati</taxon>
        <taxon>Pseudomonadota</taxon>
        <taxon>Gammaproteobacteria</taxon>
        <taxon>Chromatiales</taxon>
        <taxon>Ectothiorhodospiraceae</taxon>
        <taxon>Thioalkalivibrio</taxon>
    </lineage>
</organism>
<dbReference type="AlphaFoldDB" id="A0A0G3G304"/>
<dbReference type="EMBL" id="CP011367">
    <property type="protein sequence ID" value="AKJ94769.1"/>
    <property type="molecule type" value="Genomic_DNA"/>
</dbReference>
<sequence>MQLGEKIVLKGINAVWLGLAMTALLVACGGERVSPVTLEQLAASAPAFNGELVETEGVVNRFDDPEHYWLEDDAINRVAVKPGSAVRDHLGENLRVVGRFSYHPEEGRRIEIDAAATAALRASP</sequence>
<reference evidence="1 2" key="1">
    <citation type="submission" date="2015-04" db="EMBL/GenBank/DDBJ databases">
        <title>Complete Sequence for the Genome of the Thioalkalivibrio versutus D301.</title>
        <authorList>
            <person name="Mu T."/>
            <person name="Zhou J."/>
            <person name="Xu X."/>
        </authorList>
    </citation>
    <scope>NUCLEOTIDE SEQUENCE [LARGE SCALE GENOMIC DNA]</scope>
    <source>
        <strain evidence="1 2">D301</strain>
    </source>
</reference>
<proteinExistence type="predicted"/>
<dbReference type="Proteomes" id="UP000064201">
    <property type="component" value="Chromosome"/>
</dbReference>
<dbReference type="STRING" id="106634.TVD_05015"/>
<dbReference type="RefSeq" id="WP_019568738.1">
    <property type="nucleotide sequence ID" value="NZ_CP011367.1"/>
</dbReference>
<dbReference type="PROSITE" id="PS51257">
    <property type="entry name" value="PROKAR_LIPOPROTEIN"/>
    <property type="match status" value="1"/>
</dbReference>
<evidence type="ECO:0008006" key="3">
    <source>
        <dbReference type="Google" id="ProtNLM"/>
    </source>
</evidence>
<gene>
    <name evidence="1" type="ORF">TVD_05015</name>
</gene>
<evidence type="ECO:0000313" key="2">
    <source>
        <dbReference type="Proteomes" id="UP000064201"/>
    </source>
</evidence>
<name>A0A0G3G304_9GAMM</name>
<keyword evidence="2" id="KW-1185">Reference proteome</keyword>
<dbReference type="OrthoDB" id="5786500at2"/>
<accession>A0A0G3G304</accession>
<dbReference type="PATRIC" id="fig|106634.4.peg.1021"/>
<dbReference type="KEGG" id="tvr:TVD_05015"/>